<dbReference type="STRING" id="5627.A0A1C7LY17"/>
<organism evidence="2 3">
    <name type="scientific">Grifola frondosa</name>
    <name type="common">Maitake</name>
    <name type="synonym">Polyporus frondosus</name>
    <dbReference type="NCBI Taxonomy" id="5627"/>
    <lineage>
        <taxon>Eukaryota</taxon>
        <taxon>Fungi</taxon>
        <taxon>Dikarya</taxon>
        <taxon>Basidiomycota</taxon>
        <taxon>Agaricomycotina</taxon>
        <taxon>Agaricomycetes</taxon>
        <taxon>Polyporales</taxon>
        <taxon>Grifolaceae</taxon>
        <taxon>Grifola</taxon>
    </lineage>
</organism>
<evidence type="ECO:0000313" key="2">
    <source>
        <dbReference type="EMBL" id="OBZ69601.1"/>
    </source>
</evidence>
<protein>
    <submittedName>
        <fullName evidence="2">Uncharacterized protein</fullName>
    </submittedName>
</protein>
<name>A0A1C7LY17_GRIFR</name>
<feature type="region of interest" description="Disordered" evidence="1">
    <location>
        <begin position="1"/>
        <end position="44"/>
    </location>
</feature>
<dbReference type="AlphaFoldDB" id="A0A1C7LY17"/>
<sequence>MREGSSRRGGERGEHAQTGPDGWATIGNSAPRPPPKAGDRSNFGKISKMASMTFGPNSIFARKETKWESRGSMNMFSMLAQNAELAVESAASSKSSRALRQKASIPLGQSDVSEASAQRRTLNLLLRTVFKSDMAQADAMPVVSTVNSDDEE</sequence>
<evidence type="ECO:0000256" key="1">
    <source>
        <dbReference type="SAM" id="MobiDB-lite"/>
    </source>
</evidence>
<feature type="compositionally biased region" description="Basic and acidic residues" evidence="1">
    <location>
        <begin position="1"/>
        <end position="15"/>
    </location>
</feature>
<accession>A0A1C7LY17</accession>
<keyword evidence="3" id="KW-1185">Reference proteome</keyword>
<comment type="caution">
    <text evidence="2">The sequence shown here is derived from an EMBL/GenBank/DDBJ whole genome shotgun (WGS) entry which is preliminary data.</text>
</comment>
<dbReference type="EMBL" id="LUGG01000015">
    <property type="protein sequence ID" value="OBZ69601.1"/>
    <property type="molecule type" value="Genomic_DNA"/>
</dbReference>
<reference evidence="2 3" key="1">
    <citation type="submission" date="2016-03" db="EMBL/GenBank/DDBJ databases">
        <title>Whole genome sequencing of Grifola frondosa 9006-11.</title>
        <authorList>
            <person name="Min B."/>
            <person name="Park H."/>
            <person name="Kim J.-G."/>
            <person name="Cho H."/>
            <person name="Oh Y.-L."/>
            <person name="Kong W.-S."/>
            <person name="Choi I.-G."/>
        </authorList>
    </citation>
    <scope>NUCLEOTIDE SEQUENCE [LARGE SCALE GENOMIC DNA]</scope>
    <source>
        <strain evidence="2 3">9006-11</strain>
    </source>
</reference>
<dbReference type="Proteomes" id="UP000092993">
    <property type="component" value="Unassembled WGS sequence"/>
</dbReference>
<proteinExistence type="predicted"/>
<gene>
    <name evidence="2" type="ORF">A0H81_10244</name>
</gene>
<evidence type="ECO:0000313" key="3">
    <source>
        <dbReference type="Proteomes" id="UP000092993"/>
    </source>
</evidence>
<dbReference type="OrthoDB" id="514777at2759"/>